<dbReference type="GO" id="GO:0009083">
    <property type="term" value="P:branched-chain amino acid catabolic process"/>
    <property type="evidence" value="ECO:0007669"/>
    <property type="project" value="TreeGrafter"/>
</dbReference>
<comment type="caution">
    <text evidence="5">The sequence shown here is derived from an EMBL/GenBank/DDBJ whole genome shotgun (WGS) entry which is preliminary data.</text>
</comment>
<evidence type="ECO:0000256" key="3">
    <source>
        <dbReference type="ARBA" id="ARBA00023052"/>
    </source>
</evidence>
<accession>A0A7Z0CZJ0</accession>
<name>A0A7Z0CZJ0_9MICO</name>
<dbReference type="InterPro" id="IPR001017">
    <property type="entry name" value="DH_E1"/>
</dbReference>
<keyword evidence="6" id="KW-1185">Reference proteome</keyword>
<dbReference type="GO" id="GO:0004739">
    <property type="term" value="F:pyruvate dehydrogenase (acetyl-transferring) activity"/>
    <property type="evidence" value="ECO:0007669"/>
    <property type="project" value="UniProtKB-EC"/>
</dbReference>
<feature type="domain" description="Dehydrogenase E1 component" evidence="4">
    <location>
        <begin position="52"/>
        <end position="331"/>
    </location>
</feature>
<keyword evidence="2 5" id="KW-0560">Oxidoreductase</keyword>
<dbReference type="Gene3D" id="3.40.50.970">
    <property type="match status" value="1"/>
</dbReference>
<sequence length="384" mass="42277">MSIATSSNAPAPGGTDEVPMVQLLTPEGTRVDDPEYGKYLDDVDDAKLRDFYRQMVLVRRVDNEGTALQRQGQLGLWAPVLGQEATQIGTGLAARPQDYIFPTYREHGVAMMRGVPPETLLGMFRGVSHGGWDPTENNFHLYTIVIASQTLHAVGYAMGVQRDGAVGTGDPDRDTAVMAFFGDGATSQGDMNEALVFAASYNAPVLFLCQNNQWAISEPLSRQTRIPLYRRGEGFGVPGVRVDGNDVLAVYAVTQANLERVRAGEGPRLVESFTYRMGAHTTADDPTKYRTAADVEVWRRRDPIDRLRILLETDGIADKEFFTAVDDEADELAARVRSACVNMPDPDPTSMFEHAYNGPHSLVDEEKAWMTDYLESFASEGEVD</sequence>
<dbReference type="NCBIfam" id="TIGR03181">
    <property type="entry name" value="PDH_E1_alph_x"/>
    <property type="match status" value="1"/>
</dbReference>
<dbReference type="EMBL" id="JACBZP010000001">
    <property type="protein sequence ID" value="NYI66386.1"/>
    <property type="molecule type" value="Genomic_DNA"/>
</dbReference>
<reference evidence="5 6" key="1">
    <citation type="submission" date="2020-07" db="EMBL/GenBank/DDBJ databases">
        <title>Sequencing the genomes of 1000 actinobacteria strains.</title>
        <authorList>
            <person name="Klenk H.-P."/>
        </authorList>
    </citation>
    <scope>NUCLEOTIDE SEQUENCE [LARGE SCALE GENOMIC DNA]</scope>
    <source>
        <strain evidence="5 6">DSM 26341</strain>
    </source>
</reference>
<gene>
    <name evidence="5" type="ORF">BJY26_000692</name>
</gene>
<evidence type="ECO:0000256" key="2">
    <source>
        <dbReference type="ARBA" id="ARBA00023002"/>
    </source>
</evidence>
<keyword evidence="3" id="KW-0786">Thiamine pyrophosphate</keyword>
<dbReference type="RefSeq" id="WP_237249181.1">
    <property type="nucleotide sequence ID" value="NZ_JACBZP010000001.1"/>
</dbReference>
<dbReference type="Proteomes" id="UP000539111">
    <property type="component" value="Unassembled WGS sequence"/>
</dbReference>
<dbReference type="PANTHER" id="PTHR43380:SF1">
    <property type="entry name" value="2-OXOISOVALERATE DEHYDROGENASE SUBUNIT ALPHA, MITOCHONDRIAL"/>
    <property type="match status" value="1"/>
</dbReference>
<dbReference type="CDD" id="cd02000">
    <property type="entry name" value="TPP_E1_PDC_ADC_BCADC"/>
    <property type="match status" value="1"/>
</dbReference>
<dbReference type="SUPFAM" id="SSF52518">
    <property type="entry name" value="Thiamin diphosphate-binding fold (THDP-binding)"/>
    <property type="match status" value="1"/>
</dbReference>
<organism evidence="5 6">
    <name type="scientific">Spelaeicoccus albus</name>
    <dbReference type="NCBI Taxonomy" id="1280376"/>
    <lineage>
        <taxon>Bacteria</taxon>
        <taxon>Bacillati</taxon>
        <taxon>Actinomycetota</taxon>
        <taxon>Actinomycetes</taxon>
        <taxon>Micrococcales</taxon>
        <taxon>Brevibacteriaceae</taxon>
        <taxon>Spelaeicoccus</taxon>
    </lineage>
</organism>
<dbReference type="EC" id="1.2.4.1" evidence="5"/>
<dbReference type="InterPro" id="IPR017596">
    <property type="entry name" value="PdhA/BkdA"/>
</dbReference>
<protein>
    <submittedName>
        <fullName evidence="5">Pyruvate dehydrogenase E1 component alpha subunit</fullName>
        <ecNumber evidence="5">1.2.4.1</ecNumber>
    </submittedName>
</protein>
<proteinExistence type="predicted"/>
<dbReference type="Pfam" id="PF00676">
    <property type="entry name" value="E1_dh"/>
    <property type="match status" value="1"/>
</dbReference>
<comment type="cofactor">
    <cofactor evidence="1">
        <name>thiamine diphosphate</name>
        <dbReference type="ChEBI" id="CHEBI:58937"/>
    </cofactor>
</comment>
<dbReference type="GO" id="GO:0000287">
    <property type="term" value="F:magnesium ion binding"/>
    <property type="evidence" value="ECO:0007669"/>
    <property type="project" value="UniProtKB-ARBA"/>
</dbReference>
<evidence type="ECO:0000313" key="6">
    <source>
        <dbReference type="Proteomes" id="UP000539111"/>
    </source>
</evidence>
<evidence type="ECO:0000313" key="5">
    <source>
        <dbReference type="EMBL" id="NYI66386.1"/>
    </source>
</evidence>
<keyword evidence="5" id="KW-0670">Pyruvate</keyword>
<dbReference type="InterPro" id="IPR029061">
    <property type="entry name" value="THDP-binding"/>
</dbReference>
<dbReference type="AlphaFoldDB" id="A0A7Z0CZJ0"/>
<dbReference type="InterPro" id="IPR050771">
    <property type="entry name" value="Alpha-ketoacid_DH_E1_comp"/>
</dbReference>
<evidence type="ECO:0000256" key="1">
    <source>
        <dbReference type="ARBA" id="ARBA00001964"/>
    </source>
</evidence>
<evidence type="ECO:0000259" key="4">
    <source>
        <dbReference type="Pfam" id="PF00676"/>
    </source>
</evidence>
<dbReference type="PANTHER" id="PTHR43380">
    <property type="entry name" value="2-OXOISOVALERATE DEHYDROGENASE SUBUNIT ALPHA, MITOCHONDRIAL"/>
    <property type="match status" value="1"/>
</dbReference>